<gene>
    <name evidence="1" type="ORF">MENTE1834_LOCUS15910</name>
</gene>
<name>A0ACB0YSV2_MELEN</name>
<protein>
    <submittedName>
        <fullName evidence="1">Uncharacterized protein</fullName>
    </submittedName>
</protein>
<organism evidence="1 2">
    <name type="scientific">Meloidogyne enterolobii</name>
    <name type="common">Root-knot nematode worm</name>
    <name type="synonym">Meloidogyne mayaguensis</name>
    <dbReference type="NCBI Taxonomy" id="390850"/>
    <lineage>
        <taxon>Eukaryota</taxon>
        <taxon>Metazoa</taxon>
        <taxon>Ecdysozoa</taxon>
        <taxon>Nematoda</taxon>
        <taxon>Chromadorea</taxon>
        <taxon>Rhabditida</taxon>
        <taxon>Tylenchina</taxon>
        <taxon>Tylenchomorpha</taxon>
        <taxon>Tylenchoidea</taxon>
        <taxon>Meloidogynidae</taxon>
        <taxon>Meloidogyninae</taxon>
        <taxon>Meloidogyne</taxon>
    </lineage>
</organism>
<dbReference type="Proteomes" id="UP001497535">
    <property type="component" value="Unassembled WGS sequence"/>
</dbReference>
<sequence length="549" mass="61063">MKSESETSLDNEARPTKAELVQLVNQFLIQNDLPVTAAALQKECEKLLGGRWSGHNLNVTRSGRFRRHTTVIPNLDGDACLAEWLSDSGAVGTPSASSPNEMTNSSSKSPPSRLRKPPKTTLKKGQSQNSENKNERSQQKQCTSSRSSQISPAPSQKRANSRNKSKNLNEDLNISSTKIEQKQGGKNKNILRKADSVGNISVNEASPKQQQTSSPPPDPIHSSNQTTITEDVVENKNWLCANLDLTLINQALLKPSVSGGRASALLLQALRQVCLCFRTCLMFVYMFCFSYMITKNTITDGDANLSALIAKDLLQLRSRKQSIASALFHDDTTLAADYVREQLARLLNVFASFRKGRDYLLCSTNLNNNSNSNYGQGRQQLIYECSQTLKGNRRPLLSPNASEQLLAALQKLSIRPAAQRELLINGIFEWLCTQLGQQKFGQAGLEFGVALLHNLVVNPISHSIAVRHKKRLLETLRILLTSARGGQALQYTCSTLYILLCLPQVRKTARDSTDLEKILIERAQKEKNLEQIRQLIVVYLLLRGGRFEY</sequence>
<dbReference type="EMBL" id="CAVMJV010000017">
    <property type="protein sequence ID" value="CAK5060182.1"/>
    <property type="molecule type" value="Genomic_DNA"/>
</dbReference>
<accession>A0ACB0YSV2</accession>
<comment type="caution">
    <text evidence="1">The sequence shown here is derived from an EMBL/GenBank/DDBJ whole genome shotgun (WGS) entry which is preliminary data.</text>
</comment>
<evidence type="ECO:0000313" key="1">
    <source>
        <dbReference type="EMBL" id="CAK5060182.1"/>
    </source>
</evidence>
<proteinExistence type="predicted"/>
<keyword evidence="2" id="KW-1185">Reference proteome</keyword>
<evidence type="ECO:0000313" key="2">
    <source>
        <dbReference type="Proteomes" id="UP001497535"/>
    </source>
</evidence>
<reference evidence="1" key="1">
    <citation type="submission" date="2023-11" db="EMBL/GenBank/DDBJ databases">
        <authorList>
            <person name="Poullet M."/>
        </authorList>
    </citation>
    <scope>NUCLEOTIDE SEQUENCE</scope>
    <source>
        <strain evidence="1">E1834</strain>
    </source>
</reference>